<evidence type="ECO:0000313" key="4">
    <source>
        <dbReference type="Proteomes" id="UP001165122"/>
    </source>
</evidence>
<keyword evidence="1" id="KW-0472">Membrane</keyword>
<dbReference type="EMBL" id="BRXW01000131">
    <property type="protein sequence ID" value="GMI08947.1"/>
    <property type="molecule type" value="Genomic_DNA"/>
</dbReference>
<evidence type="ECO:0000256" key="2">
    <source>
        <dbReference type="SAM" id="SignalP"/>
    </source>
</evidence>
<proteinExistence type="predicted"/>
<name>A0A9W7FB77_9STRA</name>
<dbReference type="SUPFAM" id="SSF103511">
    <property type="entry name" value="Chlorophyll a-b binding protein"/>
    <property type="match status" value="1"/>
</dbReference>
<feature type="transmembrane region" description="Helical" evidence="1">
    <location>
        <begin position="119"/>
        <end position="141"/>
    </location>
</feature>
<keyword evidence="1" id="KW-1133">Transmembrane helix</keyword>
<gene>
    <name evidence="3" type="ORF">TrLO_g4722</name>
</gene>
<feature type="signal peptide" evidence="2">
    <location>
        <begin position="1"/>
        <end position="22"/>
    </location>
</feature>
<dbReference type="OrthoDB" id="202447at2759"/>
<dbReference type="Proteomes" id="UP001165122">
    <property type="component" value="Unassembled WGS sequence"/>
</dbReference>
<keyword evidence="4" id="KW-1185">Reference proteome</keyword>
<evidence type="ECO:0000256" key="1">
    <source>
        <dbReference type="SAM" id="Phobius"/>
    </source>
</evidence>
<reference evidence="4" key="1">
    <citation type="journal article" date="2023" name="Commun. Biol.">
        <title>Genome analysis of Parmales, the sister group of diatoms, reveals the evolutionary specialization of diatoms from phago-mixotrophs to photoautotrophs.</title>
        <authorList>
            <person name="Ban H."/>
            <person name="Sato S."/>
            <person name="Yoshikawa S."/>
            <person name="Yamada K."/>
            <person name="Nakamura Y."/>
            <person name="Ichinomiya M."/>
            <person name="Sato N."/>
            <person name="Blanc-Mathieu R."/>
            <person name="Endo H."/>
            <person name="Kuwata A."/>
            <person name="Ogata H."/>
        </authorList>
    </citation>
    <scope>NUCLEOTIDE SEQUENCE [LARGE SCALE GENOMIC DNA]</scope>
    <source>
        <strain evidence="4">NIES 3700</strain>
    </source>
</reference>
<keyword evidence="2" id="KW-0732">Signal</keyword>
<feature type="chain" id="PRO_5040803172" evidence="2">
    <location>
        <begin position="23"/>
        <end position="150"/>
    </location>
</feature>
<comment type="caution">
    <text evidence="3">The sequence shown here is derived from an EMBL/GenBank/DDBJ whole genome shotgun (WGS) entry which is preliminary data.</text>
</comment>
<evidence type="ECO:0000313" key="3">
    <source>
        <dbReference type="EMBL" id="GMI08947.1"/>
    </source>
</evidence>
<keyword evidence="1" id="KW-0812">Transmembrane</keyword>
<protein>
    <submittedName>
        <fullName evidence="3">Uncharacterized protein</fullName>
    </submittedName>
</protein>
<dbReference type="Gene3D" id="1.10.3460.10">
    <property type="entry name" value="Chlorophyll a/b binding protein domain"/>
    <property type="match status" value="1"/>
</dbReference>
<accession>A0A9W7FB77</accession>
<sequence length="150" mass="16135">MMSAKHLFLAILVIVALSSVSSFSPPTSLASTRQHLVTSRTSSSTKLFGILDDIKSAGAKEIAKPDRQWNFNNGRSPFGLKDNAEIWNGRVAQMAFVWVLLQESIFHKGVVQGFEDGDFGALLGAGAFGVCVVALTGWLALKGDESDISY</sequence>
<dbReference type="AlphaFoldDB" id="A0A9W7FB77"/>
<organism evidence="3 4">
    <name type="scientific">Triparma laevis f. longispina</name>
    <dbReference type="NCBI Taxonomy" id="1714387"/>
    <lineage>
        <taxon>Eukaryota</taxon>
        <taxon>Sar</taxon>
        <taxon>Stramenopiles</taxon>
        <taxon>Ochrophyta</taxon>
        <taxon>Bolidophyceae</taxon>
        <taxon>Parmales</taxon>
        <taxon>Triparmaceae</taxon>
        <taxon>Triparma</taxon>
    </lineage>
</organism>